<evidence type="ECO:0000259" key="1">
    <source>
        <dbReference type="PROSITE" id="PS50994"/>
    </source>
</evidence>
<name>D4F8T2_EDWTA</name>
<dbReference type="InterPro" id="IPR001584">
    <property type="entry name" value="Integrase_cat-core"/>
</dbReference>
<dbReference type="Gene3D" id="3.30.420.10">
    <property type="entry name" value="Ribonuclease H-like superfamily/Ribonuclease H"/>
    <property type="match status" value="1"/>
</dbReference>
<dbReference type="EMBL" id="ADGK01000264">
    <property type="protein sequence ID" value="EFE21836.1"/>
    <property type="molecule type" value="Genomic_DNA"/>
</dbReference>
<comment type="caution">
    <text evidence="2">The sequence shown here is derived from an EMBL/GenBank/DDBJ whole genome shotgun (WGS) entry which is preliminary data.</text>
</comment>
<evidence type="ECO:0000313" key="2">
    <source>
        <dbReference type="EMBL" id="EFE21836.1"/>
    </source>
</evidence>
<evidence type="ECO:0000313" key="3">
    <source>
        <dbReference type="Proteomes" id="UP000003692"/>
    </source>
</evidence>
<feature type="domain" description="Integrase catalytic" evidence="1">
    <location>
        <begin position="1"/>
        <end position="89"/>
    </location>
</feature>
<reference evidence="2 3" key="1">
    <citation type="submission" date="2010-02" db="EMBL/GenBank/DDBJ databases">
        <authorList>
            <person name="Weinstock G."/>
            <person name="Sodergren E."/>
            <person name="Clifton S."/>
            <person name="Fulton L."/>
            <person name="Fulton B."/>
            <person name="Courtney L."/>
            <person name="Fronick C."/>
            <person name="Harrison M."/>
            <person name="Strong C."/>
            <person name="Farmer C."/>
            <person name="Delahaunty K."/>
            <person name="Markovic C."/>
            <person name="Hall O."/>
            <person name="Minx P."/>
            <person name="Tomlinson C."/>
            <person name="Mitreva M."/>
            <person name="Nelson J."/>
            <person name="Hou S."/>
            <person name="Wollam A."/>
            <person name="Pepin K.H."/>
            <person name="Johnson M."/>
            <person name="Bhonagiri V."/>
            <person name="Zhang X."/>
            <person name="Suruliraj S."/>
            <person name="Warren W."/>
            <person name="Chinwalla A."/>
            <person name="Mardis E.R."/>
            <person name="Wilson R.K."/>
        </authorList>
    </citation>
    <scope>NUCLEOTIDE SEQUENCE [LARGE SCALE GENOMIC DNA]</scope>
    <source>
        <strain evidence="2 3">ATCC 23685</strain>
    </source>
</reference>
<dbReference type="Proteomes" id="UP000003692">
    <property type="component" value="Unassembled WGS sequence"/>
</dbReference>
<proteinExistence type="predicted"/>
<organism evidence="2 3">
    <name type="scientific">Edwardsiella tarda ATCC 23685</name>
    <dbReference type="NCBI Taxonomy" id="500638"/>
    <lineage>
        <taxon>Bacteria</taxon>
        <taxon>Pseudomonadati</taxon>
        <taxon>Pseudomonadota</taxon>
        <taxon>Gammaproteobacteria</taxon>
        <taxon>Enterobacterales</taxon>
        <taxon>Hafniaceae</taxon>
        <taxon>Edwardsiella</taxon>
    </lineage>
</organism>
<accession>D4F8T2</accession>
<dbReference type="InterPro" id="IPR012337">
    <property type="entry name" value="RNaseH-like_sf"/>
</dbReference>
<protein>
    <recommendedName>
        <fullName evidence="1">Integrase catalytic domain-containing protein</fullName>
    </recommendedName>
</protein>
<dbReference type="HOGENOM" id="CLU_027402_26_2_6"/>
<dbReference type="InterPro" id="IPR036397">
    <property type="entry name" value="RNaseH_sf"/>
</dbReference>
<dbReference type="SUPFAM" id="SSF53098">
    <property type="entry name" value="Ribonuclease H-like"/>
    <property type="match status" value="1"/>
</dbReference>
<dbReference type="AlphaFoldDB" id="D4F8T2"/>
<gene>
    <name evidence="2" type="ORF">EDWATA_03184</name>
</gene>
<dbReference type="PROSITE" id="PS50994">
    <property type="entry name" value="INTEGRASE"/>
    <property type="match status" value="1"/>
</dbReference>
<sequence>MPSRIFSDGFTGEYVIEHRLIKIKCPRTNEQVELMNRPFKEATVKLFHYGGHTQQRRYLANFIIDAYNLERRLKTLMGLTPYELICKQWTLEQ</sequence>
<dbReference type="GO" id="GO:0003676">
    <property type="term" value="F:nucleic acid binding"/>
    <property type="evidence" value="ECO:0007669"/>
    <property type="project" value="InterPro"/>
</dbReference>
<dbReference type="GO" id="GO:0015074">
    <property type="term" value="P:DNA integration"/>
    <property type="evidence" value="ECO:0007669"/>
    <property type="project" value="InterPro"/>
</dbReference>